<dbReference type="Proteomes" id="UP001163046">
    <property type="component" value="Unassembled WGS sequence"/>
</dbReference>
<keyword evidence="7" id="KW-1185">Reference proteome</keyword>
<dbReference type="EMBL" id="MU826847">
    <property type="protein sequence ID" value="KAJ7371382.1"/>
    <property type="molecule type" value="Genomic_DNA"/>
</dbReference>
<proteinExistence type="predicted"/>
<feature type="chain" id="PRO_5040723117" evidence="4">
    <location>
        <begin position="25"/>
        <end position="171"/>
    </location>
</feature>
<evidence type="ECO:0000256" key="1">
    <source>
        <dbReference type="ARBA" id="ARBA00022737"/>
    </source>
</evidence>
<comment type="caution">
    <text evidence="6">The sequence shown here is derived from an EMBL/GenBank/DDBJ whole genome shotgun (WGS) entry which is preliminary data.</text>
</comment>
<evidence type="ECO:0000313" key="7">
    <source>
        <dbReference type="Proteomes" id="UP001163046"/>
    </source>
</evidence>
<gene>
    <name evidence="6" type="primary">BMP1_9</name>
    <name evidence="6" type="ORF">OS493_025844</name>
</gene>
<name>A0A9X0CPL3_9CNID</name>
<dbReference type="PROSITE" id="PS01180">
    <property type="entry name" value="CUB"/>
    <property type="match status" value="1"/>
</dbReference>
<evidence type="ECO:0000256" key="4">
    <source>
        <dbReference type="SAM" id="SignalP"/>
    </source>
</evidence>
<comment type="caution">
    <text evidence="3">Lacks conserved residue(s) required for the propagation of feature annotation.</text>
</comment>
<sequence>MGRRNGTTAIFLIVTSFLYQSSLASLCNRYGLSFLSKSYSDQWLTSPSYPYNYPPYSNCLWSLQRPSSVYAVRLTFNFFSLESKTSCTDDYVEIRDGDLHSTSKLIGKFCGSRLPPRIVSNYKYIFIKFVSDSDYYPVMRKFSATFRAVLPVRTPASAHRTVHFSTTTTYS</sequence>
<keyword evidence="2" id="KW-1015">Disulfide bond</keyword>
<dbReference type="CDD" id="cd00041">
    <property type="entry name" value="CUB"/>
    <property type="match status" value="1"/>
</dbReference>
<dbReference type="SMART" id="SM00042">
    <property type="entry name" value="CUB"/>
    <property type="match status" value="1"/>
</dbReference>
<organism evidence="6 7">
    <name type="scientific">Desmophyllum pertusum</name>
    <dbReference type="NCBI Taxonomy" id="174260"/>
    <lineage>
        <taxon>Eukaryota</taxon>
        <taxon>Metazoa</taxon>
        <taxon>Cnidaria</taxon>
        <taxon>Anthozoa</taxon>
        <taxon>Hexacorallia</taxon>
        <taxon>Scleractinia</taxon>
        <taxon>Caryophylliina</taxon>
        <taxon>Caryophylliidae</taxon>
        <taxon>Desmophyllum</taxon>
    </lineage>
</organism>
<dbReference type="Gene3D" id="2.60.120.290">
    <property type="entry name" value="Spermadhesin, CUB domain"/>
    <property type="match status" value="1"/>
</dbReference>
<dbReference type="PANTHER" id="PTHR24251">
    <property type="entry name" value="OVOCHYMASE-RELATED"/>
    <property type="match status" value="1"/>
</dbReference>
<dbReference type="FunFam" id="2.60.120.290:FF:000005">
    <property type="entry name" value="Procollagen C-endopeptidase enhancer 1"/>
    <property type="match status" value="1"/>
</dbReference>
<dbReference type="InterPro" id="IPR000859">
    <property type="entry name" value="CUB_dom"/>
</dbReference>
<protein>
    <submittedName>
        <fullName evidence="6">Bone morphogenetic protein 1</fullName>
    </submittedName>
</protein>
<feature type="signal peptide" evidence="4">
    <location>
        <begin position="1"/>
        <end position="24"/>
    </location>
</feature>
<accession>A0A9X0CPL3</accession>
<dbReference type="InterPro" id="IPR035914">
    <property type="entry name" value="Sperma_CUB_dom_sf"/>
</dbReference>
<keyword evidence="4" id="KW-0732">Signal</keyword>
<dbReference type="Pfam" id="PF00431">
    <property type="entry name" value="CUB"/>
    <property type="match status" value="1"/>
</dbReference>
<dbReference type="OrthoDB" id="5976092at2759"/>
<evidence type="ECO:0000259" key="5">
    <source>
        <dbReference type="PROSITE" id="PS01180"/>
    </source>
</evidence>
<dbReference type="SUPFAM" id="SSF49854">
    <property type="entry name" value="Spermadhesin, CUB domain"/>
    <property type="match status" value="1"/>
</dbReference>
<dbReference type="AlphaFoldDB" id="A0A9X0CPL3"/>
<evidence type="ECO:0000313" key="6">
    <source>
        <dbReference type="EMBL" id="KAJ7371382.1"/>
    </source>
</evidence>
<evidence type="ECO:0000256" key="3">
    <source>
        <dbReference type="PROSITE-ProRule" id="PRU00059"/>
    </source>
</evidence>
<feature type="domain" description="CUB" evidence="5">
    <location>
        <begin position="27"/>
        <end position="149"/>
    </location>
</feature>
<reference evidence="6" key="1">
    <citation type="submission" date="2023-01" db="EMBL/GenBank/DDBJ databases">
        <title>Genome assembly of the deep-sea coral Lophelia pertusa.</title>
        <authorList>
            <person name="Herrera S."/>
            <person name="Cordes E."/>
        </authorList>
    </citation>
    <scope>NUCLEOTIDE SEQUENCE</scope>
    <source>
        <strain evidence="6">USNM1676648</strain>
        <tissue evidence="6">Polyp</tissue>
    </source>
</reference>
<keyword evidence="1" id="KW-0677">Repeat</keyword>
<evidence type="ECO:0000256" key="2">
    <source>
        <dbReference type="ARBA" id="ARBA00023157"/>
    </source>
</evidence>